<dbReference type="RefSeq" id="WP_206596258.1">
    <property type="nucleotide sequence ID" value="NZ_JAFKCS010000049.1"/>
</dbReference>
<evidence type="ECO:0000313" key="1">
    <source>
        <dbReference type="EMBL" id="MBN7822316.1"/>
    </source>
</evidence>
<sequence>MRLLVLETSAWTVTAVQEMTQAGEYECPFVSSLEELGPNYTKSMEGLMSMLEKFAAHGQRMLNDEICHEADKNAKIFEFIKGDLRLLWFYGDGNKIIVCSHAFVKKRQKAPPLEVRKAINLKDRYEKLIKDGKKIELFFEEE</sequence>
<keyword evidence="2" id="KW-1185">Reference proteome</keyword>
<comment type="caution">
    <text evidence="1">The sequence shown here is derived from an EMBL/GenBank/DDBJ whole genome shotgun (WGS) entry which is preliminary data.</text>
</comment>
<gene>
    <name evidence="1" type="ORF">J0A65_20790</name>
</gene>
<protein>
    <submittedName>
        <fullName evidence="1">Type II toxin-antitoxin system RelE/ParE family toxin</fullName>
    </submittedName>
</protein>
<dbReference type="Proteomes" id="UP000663992">
    <property type="component" value="Unassembled WGS sequence"/>
</dbReference>
<dbReference type="EMBL" id="JAFKCS010000049">
    <property type="protein sequence ID" value="MBN7822316.1"/>
    <property type="molecule type" value="Genomic_DNA"/>
</dbReference>
<evidence type="ECO:0000313" key="2">
    <source>
        <dbReference type="Proteomes" id="UP000663992"/>
    </source>
</evidence>
<proteinExistence type="predicted"/>
<dbReference type="Pfam" id="PF05973">
    <property type="entry name" value="Gp49"/>
    <property type="match status" value="1"/>
</dbReference>
<organism evidence="1 2">
    <name type="scientific">Bowmanella yangjiangensis</name>
    <dbReference type="NCBI Taxonomy" id="2811230"/>
    <lineage>
        <taxon>Bacteria</taxon>
        <taxon>Pseudomonadati</taxon>
        <taxon>Pseudomonadota</taxon>
        <taxon>Gammaproteobacteria</taxon>
        <taxon>Alteromonadales</taxon>
        <taxon>Alteromonadaceae</taxon>
        <taxon>Bowmanella</taxon>
    </lineage>
</organism>
<dbReference type="InterPro" id="IPR009241">
    <property type="entry name" value="HigB-like"/>
</dbReference>
<reference evidence="1 2" key="1">
    <citation type="submission" date="2021-03" db="EMBL/GenBank/DDBJ databases">
        <title>novel species isolated from a fishpond in China.</title>
        <authorList>
            <person name="Lu H."/>
            <person name="Cai Z."/>
        </authorList>
    </citation>
    <scope>NUCLEOTIDE SEQUENCE [LARGE SCALE GENOMIC DNA]</scope>
    <source>
        <strain evidence="1 2">Y57</strain>
    </source>
</reference>
<accession>A0ABS3D1T1</accession>
<name>A0ABS3D1T1_9ALTE</name>